<keyword evidence="1" id="KW-1185">Reference proteome</keyword>
<accession>A0A915DP67</accession>
<reference evidence="2" key="1">
    <citation type="submission" date="2022-11" db="UniProtKB">
        <authorList>
            <consortium name="WormBaseParasite"/>
        </authorList>
    </citation>
    <scope>IDENTIFICATION</scope>
</reference>
<name>A0A915DP67_9BILA</name>
<dbReference type="AlphaFoldDB" id="A0A915DP67"/>
<evidence type="ECO:0000313" key="1">
    <source>
        <dbReference type="Proteomes" id="UP000887574"/>
    </source>
</evidence>
<dbReference type="WBParaSite" id="jg22076">
    <property type="protein sequence ID" value="jg22076"/>
    <property type="gene ID" value="jg22076"/>
</dbReference>
<evidence type="ECO:0000313" key="2">
    <source>
        <dbReference type="WBParaSite" id="jg22076"/>
    </source>
</evidence>
<sequence>MANNEQGGKKNELTSVPSTVTVMSNEDLALAPTQPSSPAVSEISNERVTETVDRESKSLEIYEIILEFWGQLAQIPLYVYSFFVRIWKILQILSEMCVTAYKMLCFAYNYPNASRHATWITYRALMISYKFRLWSLSGLCERVNKKVEKRSMKK</sequence>
<dbReference type="Proteomes" id="UP000887574">
    <property type="component" value="Unplaced"/>
</dbReference>
<proteinExistence type="predicted"/>
<protein>
    <submittedName>
        <fullName evidence="2">Uncharacterized protein</fullName>
    </submittedName>
</protein>
<organism evidence="1 2">
    <name type="scientific">Ditylenchus dipsaci</name>
    <dbReference type="NCBI Taxonomy" id="166011"/>
    <lineage>
        <taxon>Eukaryota</taxon>
        <taxon>Metazoa</taxon>
        <taxon>Ecdysozoa</taxon>
        <taxon>Nematoda</taxon>
        <taxon>Chromadorea</taxon>
        <taxon>Rhabditida</taxon>
        <taxon>Tylenchina</taxon>
        <taxon>Tylenchomorpha</taxon>
        <taxon>Sphaerularioidea</taxon>
        <taxon>Anguinidae</taxon>
        <taxon>Anguininae</taxon>
        <taxon>Ditylenchus</taxon>
    </lineage>
</organism>